<dbReference type="GO" id="GO:0003677">
    <property type="term" value="F:DNA binding"/>
    <property type="evidence" value="ECO:0007669"/>
    <property type="project" value="InterPro"/>
</dbReference>
<comment type="similarity">
    <text evidence="1">Belongs to the sigma-70 factor family. ECF subfamily.</text>
</comment>
<dbReference type="Pfam" id="PF08281">
    <property type="entry name" value="Sigma70_r4_2"/>
    <property type="match status" value="1"/>
</dbReference>
<dbReference type="Pfam" id="PF04542">
    <property type="entry name" value="Sigma70_r2"/>
    <property type="match status" value="1"/>
</dbReference>
<dbReference type="PANTHER" id="PTHR43133">
    <property type="entry name" value="RNA POLYMERASE ECF-TYPE SIGMA FACTO"/>
    <property type="match status" value="1"/>
</dbReference>
<comment type="caution">
    <text evidence="7">The sequence shown here is derived from an EMBL/GenBank/DDBJ whole genome shotgun (WGS) entry which is preliminary data.</text>
</comment>
<dbReference type="InterPro" id="IPR039425">
    <property type="entry name" value="RNA_pol_sigma-70-like"/>
</dbReference>
<dbReference type="SUPFAM" id="SSF88659">
    <property type="entry name" value="Sigma3 and sigma4 domains of RNA polymerase sigma factors"/>
    <property type="match status" value="1"/>
</dbReference>
<dbReference type="InterPro" id="IPR013324">
    <property type="entry name" value="RNA_pol_sigma_r3/r4-like"/>
</dbReference>
<dbReference type="InterPro" id="IPR036388">
    <property type="entry name" value="WH-like_DNA-bd_sf"/>
</dbReference>
<dbReference type="PANTHER" id="PTHR43133:SF51">
    <property type="entry name" value="RNA POLYMERASE SIGMA FACTOR"/>
    <property type="match status" value="1"/>
</dbReference>
<dbReference type="NCBIfam" id="TIGR02937">
    <property type="entry name" value="sigma70-ECF"/>
    <property type="match status" value="1"/>
</dbReference>
<evidence type="ECO:0000259" key="5">
    <source>
        <dbReference type="Pfam" id="PF04542"/>
    </source>
</evidence>
<dbReference type="Proteomes" id="UP000611762">
    <property type="component" value="Unassembled WGS sequence"/>
</dbReference>
<evidence type="ECO:0000313" key="7">
    <source>
        <dbReference type="EMBL" id="MBC8539965.1"/>
    </source>
</evidence>
<dbReference type="EMBL" id="JACRSU010000001">
    <property type="protein sequence ID" value="MBC8539965.1"/>
    <property type="molecule type" value="Genomic_DNA"/>
</dbReference>
<sequence length="521" mass="60395">MDKHELDSRITETAMSLFSYCTARTSNHFEAEDLAQDIILEIYKSADNIKNTDAFYGFMWAVARNVYKQWCKNKAKIKMCELNDNLQLEDLIPEDDSSEVYILRRELTLLAEKYRRAIILYYIENKSCSEISCILSISESMAKYLLFKSRQILKGGMVMERNYGQQSYNPKGLSLLFWGNGANRYYHLCDSKISQNILFACYNDKITAEQISLEIGVPLPYIEDKLSELYEYELLKKVGNRYYTNIIIFTQDFVNEVMTKTADLKERVAELIIESIEKNETEIRNIGFIGSDMNKNSFNWQMVSFILYRAVIEILQNKIKVVYPKDKFGTECFVWGEEKCEISDWNSQFRFGIANVENNSGDYVQFMDFPINGEMVHQYCFNRQNVTNVFLDIAKGNTVQFSENDLAAAADMVRKGFVLQNENKLTVNVPVFTKEQHQKLKEILLDTATQISDEAELLMDTVKEILTNHIPVHLKKYAKDMAYLRLFEDAISAPVTNLVEHKYLLPYSGNATLPTTYIILK</sequence>
<dbReference type="GO" id="GO:0006352">
    <property type="term" value="P:DNA-templated transcription initiation"/>
    <property type="evidence" value="ECO:0007669"/>
    <property type="project" value="InterPro"/>
</dbReference>
<evidence type="ECO:0000256" key="4">
    <source>
        <dbReference type="ARBA" id="ARBA00023163"/>
    </source>
</evidence>
<protein>
    <submittedName>
        <fullName evidence="7">RNA polymerase sigma factor</fullName>
    </submittedName>
</protein>
<keyword evidence="2" id="KW-0805">Transcription regulation</keyword>
<dbReference type="Gene3D" id="1.10.1740.10">
    <property type="match status" value="1"/>
</dbReference>
<dbReference type="InterPro" id="IPR013325">
    <property type="entry name" value="RNA_pol_sigma_r2"/>
</dbReference>
<keyword evidence="8" id="KW-1185">Reference proteome</keyword>
<evidence type="ECO:0000256" key="2">
    <source>
        <dbReference type="ARBA" id="ARBA00023015"/>
    </source>
</evidence>
<keyword evidence="3" id="KW-0731">Sigma factor</keyword>
<dbReference type="InterPro" id="IPR007627">
    <property type="entry name" value="RNA_pol_sigma70_r2"/>
</dbReference>
<dbReference type="InterPro" id="IPR014284">
    <property type="entry name" value="RNA_pol_sigma-70_dom"/>
</dbReference>
<feature type="domain" description="RNA polymerase sigma-70 region 2" evidence="5">
    <location>
        <begin position="17"/>
        <end position="75"/>
    </location>
</feature>
<evidence type="ECO:0000256" key="3">
    <source>
        <dbReference type="ARBA" id="ARBA00023082"/>
    </source>
</evidence>
<dbReference type="GO" id="GO:0016987">
    <property type="term" value="F:sigma factor activity"/>
    <property type="evidence" value="ECO:0007669"/>
    <property type="project" value="UniProtKB-KW"/>
</dbReference>
<evidence type="ECO:0000259" key="6">
    <source>
        <dbReference type="Pfam" id="PF08281"/>
    </source>
</evidence>
<accession>A0A926DJB0</accession>
<proteinExistence type="inferred from homology"/>
<feature type="domain" description="RNA polymerase sigma factor 70 region 4 type 2" evidence="6">
    <location>
        <begin position="103"/>
        <end position="151"/>
    </location>
</feature>
<evidence type="ECO:0000313" key="8">
    <source>
        <dbReference type="Proteomes" id="UP000611762"/>
    </source>
</evidence>
<keyword evidence="4" id="KW-0804">Transcription</keyword>
<dbReference type="SUPFAM" id="SSF88946">
    <property type="entry name" value="Sigma2 domain of RNA polymerase sigma factors"/>
    <property type="match status" value="1"/>
</dbReference>
<gene>
    <name evidence="7" type="ORF">H8698_03105</name>
</gene>
<name>A0A926DJB0_9FIRM</name>
<dbReference type="AlphaFoldDB" id="A0A926DJB0"/>
<dbReference type="RefSeq" id="WP_249311127.1">
    <property type="nucleotide sequence ID" value="NZ_JACRSU010000001.1"/>
</dbReference>
<dbReference type="InterPro" id="IPR013249">
    <property type="entry name" value="RNA_pol_sigma70_r4_t2"/>
</dbReference>
<organism evidence="7 8">
    <name type="scientific">Congzhengia minquanensis</name>
    <dbReference type="NCBI Taxonomy" id="2763657"/>
    <lineage>
        <taxon>Bacteria</taxon>
        <taxon>Bacillati</taxon>
        <taxon>Bacillota</taxon>
        <taxon>Clostridia</taxon>
        <taxon>Eubacteriales</taxon>
        <taxon>Oscillospiraceae</taxon>
        <taxon>Congzhengia</taxon>
    </lineage>
</organism>
<dbReference type="Gene3D" id="1.10.10.10">
    <property type="entry name" value="Winged helix-like DNA-binding domain superfamily/Winged helix DNA-binding domain"/>
    <property type="match status" value="1"/>
</dbReference>
<reference evidence="7" key="1">
    <citation type="submission" date="2020-08" db="EMBL/GenBank/DDBJ databases">
        <title>Genome public.</title>
        <authorList>
            <person name="Liu C."/>
            <person name="Sun Q."/>
        </authorList>
    </citation>
    <scope>NUCLEOTIDE SEQUENCE</scope>
    <source>
        <strain evidence="7">H8</strain>
    </source>
</reference>
<evidence type="ECO:0000256" key="1">
    <source>
        <dbReference type="ARBA" id="ARBA00010641"/>
    </source>
</evidence>